<keyword evidence="2" id="KW-1185">Reference proteome</keyword>
<dbReference type="AlphaFoldDB" id="A0A165MRI8"/>
<dbReference type="Proteomes" id="UP000076761">
    <property type="component" value="Unassembled WGS sequence"/>
</dbReference>
<reference evidence="1 2" key="1">
    <citation type="journal article" date="2016" name="Mol. Biol. Evol.">
        <title>Comparative Genomics of Early-Diverging Mushroom-Forming Fungi Provides Insights into the Origins of Lignocellulose Decay Capabilities.</title>
        <authorList>
            <person name="Nagy L.G."/>
            <person name="Riley R."/>
            <person name="Tritt A."/>
            <person name="Adam C."/>
            <person name="Daum C."/>
            <person name="Floudas D."/>
            <person name="Sun H."/>
            <person name="Yadav J.S."/>
            <person name="Pangilinan J."/>
            <person name="Larsson K.H."/>
            <person name="Matsuura K."/>
            <person name="Barry K."/>
            <person name="Labutti K."/>
            <person name="Kuo R."/>
            <person name="Ohm R.A."/>
            <person name="Bhattacharya S.S."/>
            <person name="Shirouzu T."/>
            <person name="Yoshinaga Y."/>
            <person name="Martin F.M."/>
            <person name="Grigoriev I.V."/>
            <person name="Hibbett D.S."/>
        </authorList>
    </citation>
    <scope>NUCLEOTIDE SEQUENCE [LARGE SCALE GENOMIC DNA]</scope>
    <source>
        <strain evidence="1 2">HHB14362 ss-1</strain>
    </source>
</reference>
<organism evidence="1 2">
    <name type="scientific">Neolentinus lepideus HHB14362 ss-1</name>
    <dbReference type="NCBI Taxonomy" id="1314782"/>
    <lineage>
        <taxon>Eukaryota</taxon>
        <taxon>Fungi</taxon>
        <taxon>Dikarya</taxon>
        <taxon>Basidiomycota</taxon>
        <taxon>Agaricomycotina</taxon>
        <taxon>Agaricomycetes</taxon>
        <taxon>Gloeophyllales</taxon>
        <taxon>Gloeophyllaceae</taxon>
        <taxon>Neolentinus</taxon>
    </lineage>
</organism>
<protein>
    <submittedName>
        <fullName evidence="1">Uncharacterized protein</fullName>
    </submittedName>
</protein>
<proteinExistence type="predicted"/>
<accession>A0A165MRI8</accession>
<evidence type="ECO:0000313" key="2">
    <source>
        <dbReference type="Proteomes" id="UP000076761"/>
    </source>
</evidence>
<dbReference type="EMBL" id="KV425666">
    <property type="protein sequence ID" value="KZT18678.1"/>
    <property type="molecule type" value="Genomic_DNA"/>
</dbReference>
<name>A0A165MRI8_9AGAM</name>
<gene>
    <name evidence="1" type="ORF">NEOLEDRAFT_126961</name>
</gene>
<dbReference type="InParanoid" id="A0A165MRI8"/>
<sequence>MFLVAAVYRNSPVSISALLLTILPADSFRCVCRGVDSCPPYLRPFSSSWYCLDVPCKTLHHEQLILRNKSYPPNAAITETEMIFPFDFDPTR</sequence>
<evidence type="ECO:0000313" key="1">
    <source>
        <dbReference type="EMBL" id="KZT18678.1"/>
    </source>
</evidence>